<name>A0ABN3KFN8_9ACTN</name>
<keyword evidence="3" id="KW-1185">Reference proteome</keyword>
<keyword evidence="2" id="KW-0378">Hydrolase</keyword>
<dbReference type="InterPro" id="IPR050471">
    <property type="entry name" value="AB_hydrolase"/>
</dbReference>
<organism evidence="2 3">
    <name type="scientific">Streptomyces glaucus</name>
    <dbReference type="NCBI Taxonomy" id="284029"/>
    <lineage>
        <taxon>Bacteria</taxon>
        <taxon>Bacillati</taxon>
        <taxon>Actinomycetota</taxon>
        <taxon>Actinomycetes</taxon>
        <taxon>Kitasatosporales</taxon>
        <taxon>Streptomycetaceae</taxon>
        <taxon>Streptomyces</taxon>
    </lineage>
</organism>
<evidence type="ECO:0000259" key="1">
    <source>
        <dbReference type="Pfam" id="PF00561"/>
    </source>
</evidence>
<protein>
    <submittedName>
        <fullName evidence="2">Alpha/beta hydrolase</fullName>
    </submittedName>
</protein>
<dbReference type="InterPro" id="IPR029058">
    <property type="entry name" value="AB_hydrolase_fold"/>
</dbReference>
<accession>A0ABN3KFN8</accession>
<feature type="domain" description="AB hydrolase-1" evidence="1">
    <location>
        <begin position="32"/>
        <end position="264"/>
    </location>
</feature>
<dbReference type="InterPro" id="IPR000073">
    <property type="entry name" value="AB_hydrolase_1"/>
</dbReference>
<evidence type="ECO:0000313" key="2">
    <source>
        <dbReference type="EMBL" id="GAA2458368.1"/>
    </source>
</evidence>
<sequence>MLVAPPARVGEERLPDGRTLGWAEWGPPDGTPVLLCPGAATSRRLGFGASAVTGLGVRLISLDRPGLGASTPAPRRTLADFAADVRVFARLRGLGRPAMVGNSQGAPFALACAAAGAVGALAVVSGSDEVADPRFADALPPQLRHLVDLSLNAPQEAEEVFARFTPQTMWDMVMSGSPACDLAVYQQEAFAAAYRDALREGFAQGAEGYARDTVLAMGRWNIDLPSISVPVDVWYGAQDFSHSPDQGEGLAARIPGAVRHVVPGIGGALLWTKSHRILRVLLESARRSA</sequence>
<dbReference type="Gene3D" id="3.40.50.1820">
    <property type="entry name" value="alpha/beta hydrolase"/>
    <property type="match status" value="1"/>
</dbReference>
<gene>
    <name evidence="2" type="ORF">GCM10010421_59700</name>
</gene>
<dbReference type="EMBL" id="BAAATK010000065">
    <property type="protein sequence ID" value="GAA2458368.1"/>
    <property type="molecule type" value="Genomic_DNA"/>
</dbReference>
<dbReference type="GO" id="GO:0016787">
    <property type="term" value="F:hydrolase activity"/>
    <property type="evidence" value="ECO:0007669"/>
    <property type="project" value="UniProtKB-KW"/>
</dbReference>
<dbReference type="RefSeq" id="WP_344609096.1">
    <property type="nucleotide sequence ID" value="NZ_BAAATK010000065.1"/>
</dbReference>
<dbReference type="PANTHER" id="PTHR43433">
    <property type="entry name" value="HYDROLASE, ALPHA/BETA FOLD FAMILY PROTEIN"/>
    <property type="match status" value="1"/>
</dbReference>
<reference evidence="2 3" key="1">
    <citation type="journal article" date="2019" name="Int. J. Syst. Evol. Microbiol.">
        <title>The Global Catalogue of Microorganisms (GCM) 10K type strain sequencing project: providing services to taxonomists for standard genome sequencing and annotation.</title>
        <authorList>
            <consortium name="The Broad Institute Genomics Platform"/>
            <consortium name="The Broad Institute Genome Sequencing Center for Infectious Disease"/>
            <person name="Wu L."/>
            <person name="Ma J."/>
        </authorList>
    </citation>
    <scope>NUCLEOTIDE SEQUENCE [LARGE SCALE GENOMIC DNA]</scope>
    <source>
        <strain evidence="2 3">JCM 6922</strain>
    </source>
</reference>
<dbReference type="Proteomes" id="UP001500460">
    <property type="component" value="Unassembled WGS sequence"/>
</dbReference>
<dbReference type="Pfam" id="PF00561">
    <property type="entry name" value="Abhydrolase_1"/>
    <property type="match status" value="1"/>
</dbReference>
<dbReference type="PANTHER" id="PTHR43433:SF10">
    <property type="entry name" value="AB HYDROLASE-1 DOMAIN-CONTAINING PROTEIN"/>
    <property type="match status" value="1"/>
</dbReference>
<comment type="caution">
    <text evidence="2">The sequence shown here is derived from an EMBL/GenBank/DDBJ whole genome shotgun (WGS) entry which is preliminary data.</text>
</comment>
<proteinExistence type="predicted"/>
<evidence type="ECO:0000313" key="3">
    <source>
        <dbReference type="Proteomes" id="UP001500460"/>
    </source>
</evidence>
<dbReference type="SUPFAM" id="SSF53474">
    <property type="entry name" value="alpha/beta-Hydrolases"/>
    <property type="match status" value="1"/>
</dbReference>